<dbReference type="InterPro" id="IPR008971">
    <property type="entry name" value="HSP40/DnaJ_pept-bd"/>
</dbReference>
<evidence type="ECO:0000256" key="1">
    <source>
        <dbReference type="ARBA" id="ARBA00022490"/>
    </source>
</evidence>
<evidence type="ECO:0000313" key="15">
    <source>
        <dbReference type="EMBL" id="QJC21881.1"/>
    </source>
</evidence>
<keyword evidence="6 11" id="KW-0862">Zinc</keyword>
<dbReference type="CDD" id="cd06257">
    <property type="entry name" value="DnaJ"/>
    <property type="match status" value="1"/>
</dbReference>
<evidence type="ECO:0000259" key="14">
    <source>
        <dbReference type="PROSITE" id="PS51188"/>
    </source>
</evidence>
<dbReference type="GO" id="GO:0042026">
    <property type="term" value="P:protein refolding"/>
    <property type="evidence" value="ECO:0007669"/>
    <property type="project" value="TreeGrafter"/>
</dbReference>
<feature type="zinc finger region" description="CR-type" evidence="12">
    <location>
        <begin position="134"/>
        <end position="216"/>
    </location>
</feature>
<evidence type="ECO:0000256" key="4">
    <source>
        <dbReference type="ARBA" id="ARBA00022737"/>
    </source>
</evidence>
<evidence type="ECO:0000256" key="2">
    <source>
        <dbReference type="ARBA" id="ARBA00022705"/>
    </source>
</evidence>
<dbReference type="PROSITE" id="PS00636">
    <property type="entry name" value="DNAJ_1"/>
    <property type="match status" value="1"/>
</dbReference>
<keyword evidence="2 11" id="KW-0235">DNA replication</keyword>
<evidence type="ECO:0000313" key="16">
    <source>
        <dbReference type="Proteomes" id="UP000502298"/>
    </source>
</evidence>
<dbReference type="InterPro" id="IPR012724">
    <property type="entry name" value="DnaJ"/>
</dbReference>
<comment type="subunit">
    <text evidence="11">Homodimer.</text>
</comment>
<dbReference type="Proteomes" id="UP000502298">
    <property type="component" value="Chromosome"/>
</dbReference>
<feature type="domain" description="CR-type" evidence="14">
    <location>
        <begin position="134"/>
        <end position="216"/>
    </location>
</feature>
<evidence type="ECO:0000256" key="11">
    <source>
        <dbReference type="HAMAP-Rule" id="MF_01152"/>
    </source>
</evidence>
<dbReference type="PANTHER" id="PTHR43096">
    <property type="entry name" value="DNAJ HOMOLOG 1, MITOCHONDRIAL-RELATED"/>
    <property type="match status" value="1"/>
</dbReference>
<feature type="binding site" evidence="11">
    <location>
        <position position="190"/>
    </location>
    <ligand>
        <name>Zn(2+)</name>
        <dbReference type="ChEBI" id="CHEBI:29105"/>
        <label>2</label>
    </ligand>
</feature>
<dbReference type="GO" id="GO:0006260">
    <property type="term" value="P:DNA replication"/>
    <property type="evidence" value="ECO:0007669"/>
    <property type="project" value="UniProtKB-KW"/>
</dbReference>
<gene>
    <name evidence="11 15" type="primary">dnaJ</name>
    <name evidence="15" type="ORF">HC352_04765</name>
</gene>
<name>A0A6H2ELC8_9ACTO</name>
<feature type="binding site" evidence="11">
    <location>
        <position position="207"/>
    </location>
    <ligand>
        <name>Zn(2+)</name>
        <dbReference type="ChEBI" id="CHEBI:29105"/>
        <label>1</label>
    </ligand>
</feature>
<keyword evidence="7 11" id="KW-0346">Stress response</keyword>
<keyword evidence="3 11" id="KW-0479">Metal-binding</keyword>
<dbReference type="PRINTS" id="PR00625">
    <property type="entry name" value="JDOMAIN"/>
</dbReference>
<keyword evidence="1 11" id="KW-0963">Cytoplasm</keyword>
<proteinExistence type="inferred from homology"/>
<dbReference type="CDD" id="cd10719">
    <property type="entry name" value="DnaJ_zf"/>
    <property type="match status" value="1"/>
</dbReference>
<dbReference type="CDD" id="cd10747">
    <property type="entry name" value="DnaJ_C"/>
    <property type="match status" value="1"/>
</dbReference>
<dbReference type="Gene3D" id="2.60.260.20">
    <property type="entry name" value="Urease metallochaperone UreE, N-terminal domain"/>
    <property type="match status" value="2"/>
</dbReference>
<reference evidence="15 16" key="1">
    <citation type="submission" date="2020-03" db="EMBL/GenBank/DDBJ databases">
        <title>Complete genome of Arcanobacterium buesumensis sp. nov. strain 2701.</title>
        <authorList>
            <person name="Borowiak M."/>
            <person name="Alssahen M."/>
            <person name="Laemmler C."/>
            <person name="Malorny B."/>
            <person name="Hassan A."/>
            <person name="Prenger-Berninghoff E."/>
            <person name="Ploetz M."/>
            <person name="Abdulmawjood A."/>
        </authorList>
    </citation>
    <scope>NUCLEOTIDE SEQUENCE [LARGE SCALE GENOMIC DNA]</scope>
    <source>
        <strain evidence="15 16">2701</strain>
    </source>
</reference>
<dbReference type="Gene3D" id="1.10.287.110">
    <property type="entry name" value="DnaJ domain"/>
    <property type="match status" value="1"/>
</dbReference>
<comment type="similarity">
    <text evidence="9 11">Belongs to the DnaJ family.</text>
</comment>
<comment type="domain">
    <text evidence="11">The J domain is necessary and sufficient to stimulate DnaK ATPase activity. Zinc center 1 plays an important role in the autonomous, DnaK-independent chaperone activity of DnaJ. Zinc center 2 is essential for interaction with DnaK and for DnaJ activity.</text>
</comment>
<dbReference type="InterPro" id="IPR036410">
    <property type="entry name" value="HSP_DnaJ_Cys-rich_dom_sf"/>
</dbReference>
<feature type="binding site" evidence="11">
    <location>
        <position position="150"/>
    </location>
    <ligand>
        <name>Zn(2+)</name>
        <dbReference type="ChEBI" id="CHEBI:29105"/>
        <label>1</label>
    </ligand>
</feature>
<dbReference type="SUPFAM" id="SSF46565">
    <property type="entry name" value="Chaperone J-domain"/>
    <property type="match status" value="1"/>
</dbReference>
<feature type="binding site" evidence="11">
    <location>
        <position position="204"/>
    </location>
    <ligand>
        <name>Zn(2+)</name>
        <dbReference type="ChEBI" id="CHEBI:29105"/>
        <label>1</label>
    </ligand>
</feature>
<dbReference type="GO" id="GO:0031072">
    <property type="term" value="F:heat shock protein binding"/>
    <property type="evidence" value="ECO:0007669"/>
    <property type="project" value="InterPro"/>
</dbReference>
<evidence type="ECO:0000256" key="5">
    <source>
        <dbReference type="ARBA" id="ARBA00022771"/>
    </source>
</evidence>
<dbReference type="NCBIfam" id="TIGR02349">
    <property type="entry name" value="DnaJ_bact"/>
    <property type="match status" value="1"/>
</dbReference>
<evidence type="ECO:0000256" key="3">
    <source>
        <dbReference type="ARBA" id="ARBA00022723"/>
    </source>
</evidence>
<feature type="binding site" evidence="11">
    <location>
        <position position="164"/>
    </location>
    <ligand>
        <name>Zn(2+)</name>
        <dbReference type="ChEBI" id="CHEBI:29105"/>
        <label>2</label>
    </ligand>
</feature>
<evidence type="ECO:0000256" key="6">
    <source>
        <dbReference type="ARBA" id="ARBA00022833"/>
    </source>
</evidence>
<dbReference type="EMBL" id="CP050804">
    <property type="protein sequence ID" value="QJC21881.1"/>
    <property type="molecule type" value="Genomic_DNA"/>
</dbReference>
<dbReference type="InterPro" id="IPR018253">
    <property type="entry name" value="DnaJ_domain_CS"/>
</dbReference>
<dbReference type="Gene3D" id="2.10.230.10">
    <property type="entry name" value="Heat shock protein DnaJ, cysteine-rich domain"/>
    <property type="match status" value="1"/>
</dbReference>
<dbReference type="GO" id="GO:0051082">
    <property type="term" value="F:unfolded protein binding"/>
    <property type="evidence" value="ECO:0007669"/>
    <property type="project" value="UniProtKB-UniRule"/>
</dbReference>
<dbReference type="InterPro" id="IPR001305">
    <property type="entry name" value="HSP_DnaJ_Cys-rich_dom"/>
</dbReference>
<dbReference type="KEGG" id="arca:HC352_04765"/>
<accession>A0A6H2ELC8</accession>
<dbReference type="HAMAP" id="MF_01152">
    <property type="entry name" value="DnaJ"/>
    <property type="match status" value="1"/>
</dbReference>
<dbReference type="InterPro" id="IPR036869">
    <property type="entry name" value="J_dom_sf"/>
</dbReference>
<dbReference type="FunFam" id="2.60.260.20:FF:000005">
    <property type="entry name" value="Chaperone protein dnaJ 1, mitochondrial"/>
    <property type="match status" value="1"/>
</dbReference>
<comment type="function">
    <text evidence="11">Participates actively in the response to hyperosmotic and heat shock by preventing the aggregation of stress-denatured proteins and by disaggregating proteins, also in an autonomous, DnaK-independent fashion. Unfolded proteins bind initially to DnaJ; upon interaction with the DnaJ-bound protein, DnaK hydrolyzes its bound ATP, resulting in the formation of a stable complex. GrpE releases ADP from DnaK; ATP binding to DnaK triggers the release of the substrate protein, thus completing the reaction cycle. Several rounds of ATP-dependent interactions between DnaJ, DnaK and GrpE are required for fully efficient folding. Also involved, together with DnaK and GrpE, in the DNA replication of plasmids through activation of initiation proteins.</text>
</comment>
<dbReference type="GO" id="GO:0005524">
    <property type="term" value="F:ATP binding"/>
    <property type="evidence" value="ECO:0007669"/>
    <property type="project" value="InterPro"/>
</dbReference>
<evidence type="ECO:0000256" key="7">
    <source>
        <dbReference type="ARBA" id="ARBA00023016"/>
    </source>
</evidence>
<dbReference type="NCBIfam" id="NF008035">
    <property type="entry name" value="PRK10767.1"/>
    <property type="match status" value="1"/>
</dbReference>
<evidence type="ECO:0000256" key="12">
    <source>
        <dbReference type="PROSITE-ProRule" id="PRU00546"/>
    </source>
</evidence>
<dbReference type="Pfam" id="PF00226">
    <property type="entry name" value="DnaJ"/>
    <property type="match status" value="1"/>
</dbReference>
<keyword evidence="8 11" id="KW-0143">Chaperone</keyword>
<keyword evidence="4 11" id="KW-0677">Repeat</keyword>
<protein>
    <recommendedName>
        <fullName evidence="10 11">Chaperone protein DnaJ</fullName>
    </recommendedName>
</protein>
<dbReference type="RefSeq" id="WP_168917820.1">
    <property type="nucleotide sequence ID" value="NZ_CP050804.1"/>
</dbReference>
<feature type="binding site" evidence="11">
    <location>
        <position position="167"/>
    </location>
    <ligand>
        <name>Zn(2+)</name>
        <dbReference type="ChEBI" id="CHEBI:29105"/>
        <label>2</label>
    </ligand>
</feature>
<dbReference type="Pfam" id="PF00684">
    <property type="entry name" value="DnaJ_CXXCXGXG"/>
    <property type="match status" value="1"/>
</dbReference>
<organism evidence="15 16">
    <name type="scientific">Arcanobacterium buesumense</name>
    <dbReference type="NCBI Taxonomy" id="2722751"/>
    <lineage>
        <taxon>Bacteria</taxon>
        <taxon>Bacillati</taxon>
        <taxon>Actinomycetota</taxon>
        <taxon>Actinomycetes</taxon>
        <taxon>Actinomycetales</taxon>
        <taxon>Actinomycetaceae</taxon>
        <taxon>Arcanobacterium</taxon>
    </lineage>
</organism>
<comment type="caution">
    <text evidence="11">Lacks conserved residue(s) required for the propagation of feature annotation.</text>
</comment>
<dbReference type="FunFam" id="2.10.230.10:FF:000002">
    <property type="entry name" value="Molecular chaperone DnaJ"/>
    <property type="match status" value="1"/>
</dbReference>
<dbReference type="GO" id="GO:0005737">
    <property type="term" value="C:cytoplasm"/>
    <property type="evidence" value="ECO:0007669"/>
    <property type="project" value="UniProtKB-SubCell"/>
</dbReference>
<keyword evidence="5 11" id="KW-0863">Zinc-finger</keyword>
<dbReference type="GO" id="GO:0008270">
    <property type="term" value="F:zinc ion binding"/>
    <property type="evidence" value="ECO:0007669"/>
    <property type="project" value="UniProtKB-UniRule"/>
</dbReference>
<feature type="binding site" evidence="11">
    <location>
        <position position="147"/>
    </location>
    <ligand>
        <name>Zn(2+)</name>
        <dbReference type="ChEBI" id="CHEBI:29105"/>
        <label>1</label>
    </ligand>
</feature>
<sequence>MADYYHILGVDRNASTEEIKKAYRKLARKLHPDVAGPEGAEKFKEVSEAYDVLSNKEKRQMYDLGGADAVRNGGAGFAGGGFGGNGFGFDGGFGDIFNTFFGGGAGERGPASRMRRGGDSLVGLRLTLEEVVFGVEKKINIDALVQCSTCHGHMSAPGSEPETCSQCHGSGSVQRMTQSILGQMVSVVACPQCQGYGTVITHPCPECAGEGRVRSTRSVTVNIPAGVDNGMRIRMQGWGDAGVAGGPAGDLFLEVDIADDARFAREGDDLIGEIDVPMTSAALGTTFDVETFDGPHTIKIDPGMQAGDVITLNGLGVGRLNRGTRGDLKLKMSVKTPTHLDDEQRALLEQLATLRGEERFSKPVTAGTSVFSKLRDKFTGRSS</sequence>
<dbReference type="PROSITE" id="PS51188">
    <property type="entry name" value="ZF_CR"/>
    <property type="match status" value="1"/>
</dbReference>
<comment type="cofactor">
    <cofactor evidence="11">
        <name>Zn(2+)</name>
        <dbReference type="ChEBI" id="CHEBI:29105"/>
    </cofactor>
    <text evidence="11">Binds 2 Zn(2+) ions per monomer.</text>
</comment>
<comment type="subcellular location">
    <subcellularLocation>
        <location evidence="11">Cytoplasm</location>
    </subcellularLocation>
</comment>
<dbReference type="SUPFAM" id="SSF57938">
    <property type="entry name" value="DnaJ/Hsp40 cysteine-rich domain"/>
    <property type="match status" value="1"/>
</dbReference>
<dbReference type="SMART" id="SM00271">
    <property type="entry name" value="DnaJ"/>
    <property type="match status" value="1"/>
</dbReference>
<evidence type="ECO:0000256" key="9">
    <source>
        <dbReference type="ARBA" id="ARBA00061004"/>
    </source>
</evidence>
<dbReference type="PANTHER" id="PTHR43096:SF48">
    <property type="entry name" value="CHAPERONE PROTEIN DNAJ"/>
    <property type="match status" value="1"/>
</dbReference>
<dbReference type="AlphaFoldDB" id="A0A6H2ELC8"/>
<feature type="binding site" evidence="11">
    <location>
        <position position="193"/>
    </location>
    <ligand>
        <name>Zn(2+)</name>
        <dbReference type="ChEBI" id="CHEBI:29105"/>
        <label>2</label>
    </ligand>
</feature>
<dbReference type="SUPFAM" id="SSF49493">
    <property type="entry name" value="HSP40/DnaJ peptide-binding domain"/>
    <property type="match status" value="2"/>
</dbReference>
<dbReference type="GO" id="GO:0009408">
    <property type="term" value="P:response to heat"/>
    <property type="evidence" value="ECO:0007669"/>
    <property type="project" value="InterPro"/>
</dbReference>
<dbReference type="Pfam" id="PF01556">
    <property type="entry name" value="DnaJ_C"/>
    <property type="match status" value="1"/>
</dbReference>
<evidence type="ECO:0000256" key="8">
    <source>
        <dbReference type="ARBA" id="ARBA00023186"/>
    </source>
</evidence>
<feature type="domain" description="J" evidence="13">
    <location>
        <begin position="3"/>
        <end position="66"/>
    </location>
</feature>
<dbReference type="PROSITE" id="PS50076">
    <property type="entry name" value="DNAJ_2"/>
    <property type="match status" value="1"/>
</dbReference>
<keyword evidence="16" id="KW-1185">Reference proteome</keyword>
<evidence type="ECO:0000259" key="13">
    <source>
        <dbReference type="PROSITE" id="PS50076"/>
    </source>
</evidence>
<evidence type="ECO:0000256" key="10">
    <source>
        <dbReference type="ARBA" id="ARBA00067609"/>
    </source>
</evidence>
<dbReference type="InterPro" id="IPR002939">
    <property type="entry name" value="DnaJ_C"/>
</dbReference>
<dbReference type="InterPro" id="IPR001623">
    <property type="entry name" value="DnaJ_domain"/>
</dbReference>